<protein>
    <submittedName>
        <fullName evidence="2">AbrB family transcriptional regulator</fullName>
    </submittedName>
</protein>
<dbReference type="Proteomes" id="UP000537862">
    <property type="component" value="Unassembled WGS sequence"/>
</dbReference>
<gene>
    <name evidence="2" type="ORF">HKX39_07600</name>
</gene>
<keyword evidence="1" id="KW-0812">Transmembrane</keyword>
<evidence type="ECO:0000313" key="2">
    <source>
        <dbReference type="EMBL" id="NOL52025.1"/>
    </source>
</evidence>
<organism evidence="2 3">
    <name type="scientific">Pelistega suis</name>
    <dbReference type="NCBI Taxonomy" id="1631957"/>
    <lineage>
        <taxon>Bacteria</taxon>
        <taxon>Pseudomonadati</taxon>
        <taxon>Pseudomonadota</taxon>
        <taxon>Betaproteobacteria</taxon>
        <taxon>Burkholderiales</taxon>
        <taxon>Alcaligenaceae</taxon>
        <taxon>Pelistega</taxon>
    </lineage>
</organism>
<comment type="caution">
    <text evidence="2">The sequence shown here is derived from an EMBL/GenBank/DDBJ whole genome shotgun (WGS) entry which is preliminary data.</text>
</comment>
<proteinExistence type="predicted"/>
<feature type="transmembrane region" description="Helical" evidence="1">
    <location>
        <begin position="258"/>
        <end position="280"/>
    </location>
</feature>
<dbReference type="GO" id="GO:0010468">
    <property type="term" value="P:regulation of gene expression"/>
    <property type="evidence" value="ECO:0007669"/>
    <property type="project" value="InterPro"/>
</dbReference>
<dbReference type="PIRSF" id="PIRSF038991">
    <property type="entry name" value="Protein_AbrB"/>
    <property type="match status" value="1"/>
</dbReference>
<dbReference type="EMBL" id="JABGBN010000006">
    <property type="protein sequence ID" value="NOL52025.1"/>
    <property type="molecule type" value="Genomic_DNA"/>
</dbReference>
<evidence type="ECO:0000256" key="1">
    <source>
        <dbReference type="SAM" id="Phobius"/>
    </source>
</evidence>
<name>A0A849P8C4_9BURK</name>
<accession>A0A849P8C4</accession>
<feature type="transmembrane region" description="Helical" evidence="1">
    <location>
        <begin position="82"/>
        <end position="104"/>
    </location>
</feature>
<feature type="transmembrane region" description="Helical" evidence="1">
    <location>
        <begin position="180"/>
        <end position="197"/>
    </location>
</feature>
<dbReference type="Pfam" id="PF05145">
    <property type="entry name" value="AbrB"/>
    <property type="match status" value="1"/>
</dbReference>
<keyword evidence="1" id="KW-1133">Transmembrane helix</keyword>
<dbReference type="NCBIfam" id="TIGR03082">
    <property type="entry name" value="Gneg_AbrB_dup"/>
    <property type="match status" value="2"/>
</dbReference>
<dbReference type="RefSeq" id="WP_171680725.1">
    <property type="nucleotide sequence ID" value="NZ_JABGBN010000006.1"/>
</dbReference>
<dbReference type="GO" id="GO:0016020">
    <property type="term" value="C:membrane"/>
    <property type="evidence" value="ECO:0007669"/>
    <property type="project" value="InterPro"/>
</dbReference>
<feature type="transmembrane region" description="Helical" evidence="1">
    <location>
        <begin position="204"/>
        <end position="224"/>
    </location>
</feature>
<feature type="transmembrane region" description="Helical" evidence="1">
    <location>
        <begin position="140"/>
        <end position="160"/>
    </location>
</feature>
<dbReference type="InterPro" id="IPR017516">
    <property type="entry name" value="AbrB_dup"/>
</dbReference>
<sequence length="349" mass="37909">MHLPTKAIILGFFIALSGALLAKGIGAPIPWLLGSLLATLIFRVNHAPIHSHPFFRKMGQWIIGISLGLYFTPTTIDTLTPLLSYIILACCFTLLLGSLGSLIITKLAKVDFTTAFFSSTIGGASEMVVLAERNRADKQLTASAHSLRILIVTITIPLFFQLMEYHGNTPTNDTSTSFSFEGLLLLLASSAVMGVVFEKLKIPNAFVIGSIVLTGILTAHNIHLSSLPSSLLNFAQLLIGWSLGSNYTPNFFKQAPKFLLVILITITFYLLVTIGFALLLSSINGIYYPTSILSLSPGGIAEMAITAKVLLLEAPIVTSFQISRLVFVLILAEPLYKVMKKLAQKLRLK</sequence>
<reference evidence="2 3" key="1">
    <citation type="submission" date="2020-05" db="EMBL/GenBank/DDBJ databases">
        <authorList>
            <person name="Niu N."/>
        </authorList>
    </citation>
    <scope>NUCLEOTIDE SEQUENCE [LARGE SCALE GENOMIC DNA]</scope>
    <source>
        <strain evidence="2 3">3340-03</strain>
    </source>
</reference>
<keyword evidence="3" id="KW-1185">Reference proteome</keyword>
<evidence type="ECO:0000313" key="3">
    <source>
        <dbReference type="Proteomes" id="UP000537862"/>
    </source>
</evidence>
<dbReference type="PANTHER" id="PTHR38457">
    <property type="entry name" value="REGULATOR ABRB-RELATED"/>
    <property type="match status" value="1"/>
</dbReference>
<dbReference type="InterPro" id="IPR007820">
    <property type="entry name" value="AbrB_fam"/>
</dbReference>
<dbReference type="AlphaFoldDB" id="A0A849P8C4"/>
<keyword evidence="1" id="KW-0472">Membrane</keyword>
<dbReference type="PANTHER" id="PTHR38457:SF1">
    <property type="entry name" value="REGULATOR ABRB-RELATED"/>
    <property type="match status" value="1"/>
</dbReference>